<name>A0A3S4AB72_9MICO</name>
<evidence type="ECO:0000256" key="1">
    <source>
        <dbReference type="ARBA" id="ARBA00010688"/>
    </source>
</evidence>
<dbReference type="Pfam" id="PF00294">
    <property type="entry name" value="PfkB"/>
    <property type="match status" value="1"/>
</dbReference>
<evidence type="ECO:0000259" key="7">
    <source>
        <dbReference type="Pfam" id="PF00294"/>
    </source>
</evidence>
<comment type="caution">
    <text evidence="8">The sequence shown here is derived from an EMBL/GenBank/DDBJ whole genome shotgun (WGS) entry which is preliminary data.</text>
</comment>
<dbReference type="Proteomes" id="UP000288603">
    <property type="component" value="Unassembled WGS sequence"/>
</dbReference>
<dbReference type="Gene3D" id="3.40.1190.20">
    <property type="match status" value="1"/>
</dbReference>
<keyword evidence="5" id="KW-0067">ATP-binding</keyword>
<organism evidence="8 9">
    <name type="scientific">Labedella populi</name>
    <dbReference type="NCBI Taxonomy" id="2498850"/>
    <lineage>
        <taxon>Bacteria</taxon>
        <taxon>Bacillati</taxon>
        <taxon>Actinomycetota</taxon>
        <taxon>Actinomycetes</taxon>
        <taxon>Micrococcales</taxon>
        <taxon>Microbacteriaceae</taxon>
        <taxon>Labedella</taxon>
    </lineage>
</organism>
<dbReference type="OrthoDB" id="3206700at2"/>
<evidence type="ECO:0000256" key="2">
    <source>
        <dbReference type="ARBA" id="ARBA00022679"/>
    </source>
</evidence>
<dbReference type="GO" id="GO:0005975">
    <property type="term" value="P:carbohydrate metabolic process"/>
    <property type="evidence" value="ECO:0007669"/>
    <property type="project" value="InterPro"/>
</dbReference>
<comment type="similarity">
    <text evidence="1">Belongs to the carbohydrate kinase PfkB family.</text>
</comment>
<evidence type="ECO:0000256" key="4">
    <source>
        <dbReference type="ARBA" id="ARBA00022777"/>
    </source>
</evidence>
<protein>
    <submittedName>
        <fullName evidence="8">Phosphofructokinase</fullName>
    </submittedName>
</protein>
<dbReference type="InterPro" id="IPR029056">
    <property type="entry name" value="Ribokinase-like"/>
</dbReference>
<keyword evidence="2 6" id="KW-0808">Transferase</keyword>
<dbReference type="SUPFAM" id="SSF53613">
    <property type="entry name" value="Ribokinase-like"/>
    <property type="match status" value="1"/>
</dbReference>
<keyword evidence="4 8" id="KW-0418">Kinase</keyword>
<sequence>MSSVAIFAPSPTLTVTVEEHESGDEIHIHAGGQGVWQARMLRTLGVDVTLCCVITGESGSVLRHILEDEGVDVAVVERAGRGAAYVQDRREGHREVLAEEDGDALDRHELDELYSLTLREGLTAGLAILSGPNADSVLDADTYRRLASDLRAGGARVVVDLAGDRLRSALEGRVDVLKLSDEELVADGFAADDEVASIRAAMRRLREDGADTVIVTRAPEPSLLLDADGFLEVTPPSLETVDTRGAGDSLTAGVVSAMTRGESAREAITLGAAAGALNVTRHGLGTGDGEAIRLLRETVSVSLLPDADEGVSNEEDGR</sequence>
<reference evidence="8 9" key="1">
    <citation type="submission" date="2018-12" db="EMBL/GenBank/DDBJ databases">
        <authorList>
            <person name="Li F."/>
        </authorList>
    </citation>
    <scope>NUCLEOTIDE SEQUENCE [LARGE SCALE GENOMIC DNA]</scope>
    <source>
        <strain evidence="8 9">8H24J-4-2</strain>
    </source>
</reference>
<dbReference type="InterPro" id="IPR017583">
    <property type="entry name" value="Tagatose/fructose_Pkinase"/>
</dbReference>
<evidence type="ECO:0000313" key="9">
    <source>
        <dbReference type="Proteomes" id="UP000288603"/>
    </source>
</evidence>
<accession>A0A3S4AB72</accession>
<dbReference type="PROSITE" id="PS00584">
    <property type="entry name" value="PFKB_KINASES_2"/>
    <property type="match status" value="1"/>
</dbReference>
<dbReference type="RefSeq" id="WP_128498305.1">
    <property type="nucleotide sequence ID" value="NZ_RZNC01000002.1"/>
</dbReference>
<dbReference type="InterPro" id="IPR011611">
    <property type="entry name" value="PfkB_dom"/>
</dbReference>
<dbReference type="GO" id="GO:0016773">
    <property type="term" value="F:phosphotransferase activity, alcohol group as acceptor"/>
    <property type="evidence" value="ECO:0007669"/>
    <property type="project" value="InterPro"/>
</dbReference>
<evidence type="ECO:0000256" key="5">
    <source>
        <dbReference type="ARBA" id="ARBA00022840"/>
    </source>
</evidence>
<dbReference type="GO" id="GO:0016301">
    <property type="term" value="F:kinase activity"/>
    <property type="evidence" value="ECO:0007669"/>
    <property type="project" value="UniProtKB-KW"/>
</dbReference>
<evidence type="ECO:0000256" key="3">
    <source>
        <dbReference type="ARBA" id="ARBA00022741"/>
    </source>
</evidence>
<dbReference type="GO" id="GO:0005524">
    <property type="term" value="F:ATP binding"/>
    <property type="evidence" value="ECO:0007669"/>
    <property type="project" value="UniProtKB-KW"/>
</dbReference>
<keyword evidence="9" id="KW-1185">Reference proteome</keyword>
<evidence type="ECO:0000256" key="6">
    <source>
        <dbReference type="PIRNR" id="PIRNR000535"/>
    </source>
</evidence>
<gene>
    <name evidence="8" type="ORF">ELQ92_07155</name>
</gene>
<dbReference type="EMBL" id="RZNC01000002">
    <property type="protein sequence ID" value="RWZ64527.1"/>
    <property type="molecule type" value="Genomic_DNA"/>
</dbReference>
<dbReference type="PANTHER" id="PTHR46566:SF2">
    <property type="entry name" value="ATP-DEPENDENT 6-PHOSPHOFRUCTOKINASE ISOZYME 2"/>
    <property type="match status" value="1"/>
</dbReference>
<proteinExistence type="inferred from homology"/>
<dbReference type="InterPro" id="IPR002173">
    <property type="entry name" value="Carboh/pur_kinase_PfkB_CS"/>
</dbReference>
<feature type="domain" description="Carbohydrate kinase PfkB" evidence="7">
    <location>
        <begin position="18"/>
        <end position="286"/>
    </location>
</feature>
<dbReference type="PIRSF" id="PIRSF000535">
    <property type="entry name" value="1PFK/6PFK/LacC"/>
    <property type="match status" value="1"/>
</dbReference>
<dbReference type="AlphaFoldDB" id="A0A3S4AB72"/>
<keyword evidence="3" id="KW-0547">Nucleotide-binding</keyword>
<evidence type="ECO:0000313" key="8">
    <source>
        <dbReference type="EMBL" id="RWZ64527.1"/>
    </source>
</evidence>
<dbReference type="PANTHER" id="PTHR46566">
    <property type="entry name" value="1-PHOSPHOFRUCTOKINASE-RELATED"/>
    <property type="match status" value="1"/>
</dbReference>